<dbReference type="InterPro" id="IPR011701">
    <property type="entry name" value="MFS"/>
</dbReference>
<dbReference type="FunFam" id="1.20.1250.20:FF:000001">
    <property type="entry name" value="Dicarboxylate MFS transporter"/>
    <property type="match status" value="1"/>
</dbReference>
<reference evidence="13" key="1">
    <citation type="submission" date="2024-06" db="EMBL/GenBank/DDBJ databases">
        <title>Biodegradation of dimethachlon by Arthrobacter sp. K5: mechanistic insights and ecological implications.</title>
        <authorList>
            <person name="Hu S."/>
            <person name="Lu P."/>
        </authorList>
    </citation>
    <scope>NUCLEOTIDE SEQUENCE</scope>
    <source>
        <strain evidence="13">K5</strain>
        <plasmid evidence="13">unnamed</plasmid>
    </source>
</reference>
<evidence type="ECO:0000256" key="2">
    <source>
        <dbReference type="ARBA" id="ARBA00008240"/>
    </source>
</evidence>
<dbReference type="SUPFAM" id="SSF103473">
    <property type="entry name" value="MFS general substrate transporter"/>
    <property type="match status" value="1"/>
</dbReference>
<keyword evidence="6" id="KW-0769">Symport</keyword>
<evidence type="ECO:0000256" key="7">
    <source>
        <dbReference type="ARBA" id="ARBA00022989"/>
    </source>
</evidence>
<dbReference type="PANTHER" id="PTHR43528:SF1">
    <property type="entry name" value="ALPHA-KETOGLUTARATE PERMEASE"/>
    <property type="match status" value="1"/>
</dbReference>
<dbReference type="PROSITE" id="PS50850">
    <property type="entry name" value="MFS"/>
    <property type="match status" value="1"/>
</dbReference>
<dbReference type="InterPro" id="IPR036259">
    <property type="entry name" value="MFS_trans_sf"/>
</dbReference>
<feature type="transmembrane region" description="Helical" evidence="11">
    <location>
        <begin position="192"/>
        <end position="211"/>
    </location>
</feature>
<comment type="similarity">
    <text evidence="2">Belongs to the major facilitator superfamily. Metabolite:H+ Symporter (MHS) family (TC 2.A.1.6) family.</text>
</comment>
<protein>
    <recommendedName>
        <fullName evidence="10">Putative proline/betaine transporter</fullName>
    </recommendedName>
</protein>
<feature type="transmembrane region" description="Helical" evidence="11">
    <location>
        <begin position="21"/>
        <end position="50"/>
    </location>
</feature>
<comment type="function">
    <text evidence="9">May be a proton symporter involved in the uptake of osmolytes such as proline and glycine betaine.</text>
</comment>
<dbReference type="PROSITE" id="PS00216">
    <property type="entry name" value="SUGAR_TRANSPORT_1"/>
    <property type="match status" value="1"/>
</dbReference>
<keyword evidence="3" id="KW-0813">Transport</keyword>
<evidence type="ECO:0000256" key="11">
    <source>
        <dbReference type="SAM" id="Phobius"/>
    </source>
</evidence>
<evidence type="ECO:0000256" key="8">
    <source>
        <dbReference type="ARBA" id="ARBA00023136"/>
    </source>
</evidence>
<comment type="subcellular location">
    <subcellularLocation>
        <location evidence="1">Cell membrane</location>
        <topology evidence="1">Multi-pass membrane protein</topology>
    </subcellularLocation>
</comment>
<feature type="transmembrane region" description="Helical" evidence="11">
    <location>
        <begin position="92"/>
        <end position="110"/>
    </location>
</feature>
<feature type="domain" description="Major facilitator superfamily (MFS) profile" evidence="12">
    <location>
        <begin position="20"/>
        <end position="429"/>
    </location>
</feature>
<dbReference type="AlphaFoldDB" id="A0AAU8EWX1"/>
<keyword evidence="7 11" id="KW-1133">Transmembrane helix</keyword>
<dbReference type="InterPro" id="IPR020846">
    <property type="entry name" value="MFS_dom"/>
</dbReference>
<geneLocation type="plasmid" evidence="13">
    <name>unnamed</name>
</geneLocation>
<evidence type="ECO:0000256" key="6">
    <source>
        <dbReference type="ARBA" id="ARBA00022847"/>
    </source>
</evidence>
<sequence length="436" mass="45394">MQSTTLPVSTEISPATRRKTALAVGVGNFMEWFDFAVYGFFASIIGKLFFPESTPILSLLSAFAVFAVGFIMRPLGAFILGPIGDKHGRKAALVWSVLLMGGATTVMGLLPTYTVAGLLAPVLLVVLRCVQGIAAGGEWSGSAAYLVESAPNNKRGLYASLISGTAALAFIVGSFVALGLSSALSPEHLSGWGWRLPFLLAAPMSLAGLYIRMKLGDTPVFEGLKSEQRVAGSPLTKAGTKGLKPILITFAFSSVSGLGIYYLATYMNNHLTTSLGLDRASALMLSGAGLFIYLLMCPLAGILSDRYGRRSLNILGTVGFVVLSIPSFLLMGTGNGIAIVAGLILFGACQSLCSVTNVVLLVELFPASTRSSGSALGYNLGLALVAGPGPLIAAAMASSTGTSTSAAWYMAVVALIAVPMLLKWLPETFKRDIQAG</sequence>
<dbReference type="Pfam" id="PF07690">
    <property type="entry name" value="MFS_1"/>
    <property type="match status" value="1"/>
</dbReference>
<name>A0AAU8EWX1_9MICC</name>
<dbReference type="EMBL" id="CP159280">
    <property type="protein sequence ID" value="XCH13920.1"/>
    <property type="molecule type" value="Genomic_DNA"/>
</dbReference>
<feature type="transmembrane region" description="Helical" evidence="11">
    <location>
        <begin position="116"/>
        <end position="136"/>
    </location>
</feature>
<dbReference type="GO" id="GO:0005886">
    <property type="term" value="C:plasma membrane"/>
    <property type="evidence" value="ECO:0007669"/>
    <property type="project" value="UniProtKB-SubCell"/>
</dbReference>
<dbReference type="RefSeq" id="WP_353713601.1">
    <property type="nucleotide sequence ID" value="NZ_CP159280.1"/>
</dbReference>
<feature type="transmembrane region" description="Helical" evidence="11">
    <location>
        <begin position="246"/>
        <end position="264"/>
    </location>
</feature>
<keyword evidence="8 11" id="KW-0472">Membrane</keyword>
<evidence type="ECO:0000313" key="13">
    <source>
        <dbReference type="EMBL" id="XCH13920.1"/>
    </source>
</evidence>
<feature type="transmembrane region" description="Helical" evidence="11">
    <location>
        <begin position="406"/>
        <end position="425"/>
    </location>
</feature>
<feature type="transmembrane region" description="Helical" evidence="11">
    <location>
        <begin position="376"/>
        <end position="400"/>
    </location>
</feature>
<proteinExistence type="inferred from homology"/>
<dbReference type="PANTHER" id="PTHR43528">
    <property type="entry name" value="ALPHA-KETOGLUTARATE PERMEASE"/>
    <property type="match status" value="1"/>
</dbReference>
<feature type="transmembrane region" description="Helical" evidence="11">
    <location>
        <begin position="56"/>
        <end position="80"/>
    </location>
</feature>
<keyword evidence="4" id="KW-1003">Cell membrane</keyword>
<dbReference type="InterPro" id="IPR005829">
    <property type="entry name" value="Sugar_transporter_CS"/>
</dbReference>
<evidence type="ECO:0000256" key="9">
    <source>
        <dbReference type="ARBA" id="ARBA00037295"/>
    </source>
</evidence>
<feature type="transmembrane region" description="Helical" evidence="11">
    <location>
        <begin position="284"/>
        <end position="303"/>
    </location>
</feature>
<evidence type="ECO:0000256" key="3">
    <source>
        <dbReference type="ARBA" id="ARBA00022448"/>
    </source>
</evidence>
<dbReference type="GO" id="GO:0015293">
    <property type="term" value="F:symporter activity"/>
    <property type="evidence" value="ECO:0007669"/>
    <property type="project" value="UniProtKB-KW"/>
</dbReference>
<feature type="transmembrane region" description="Helical" evidence="11">
    <location>
        <begin position="157"/>
        <end position="180"/>
    </location>
</feature>
<accession>A0AAU8EWX1</accession>
<feature type="transmembrane region" description="Helical" evidence="11">
    <location>
        <begin position="337"/>
        <end position="364"/>
    </location>
</feature>
<evidence type="ECO:0000256" key="1">
    <source>
        <dbReference type="ARBA" id="ARBA00004651"/>
    </source>
</evidence>
<keyword evidence="5 11" id="KW-0812">Transmembrane</keyword>
<dbReference type="InterPro" id="IPR051084">
    <property type="entry name" value="H+-coupled_symporters"/>
</dbReference>
<gene>
    <name evidence="13" type="ORF">ABRP34_22715</name>
</gene>
<keyword evidence="13" id="KW-0614">Plasmid</keyword>
<evidence type="ECO:0000256" key="5">
    <source>
        <dbReference type="ARBA" id="ARBA00022692"/>
    </source>
</evidence>
<evidence type="ECO:0000256" key="10">
    <source>
        <dbReference type="ARBA" id="ARBA00039918"/>
    </source>
</evidence>
<dbReference type="PROSITE" id="PS00217">
    <property type="entry name" value="SUGAR_TRANSPORT_2"/>
    <property type="match status" value="1"/>
</dbReference>
<feature type="transmembrane region" description="Helical" evidence="11">
    <location>
        <begin position="312"/>
        <end position="331"/>
    </location>
</feature>
<organism evidence="13">
    <name type="scientific">Arthrobacter sp. K5</name>
    <dbReference type="NCBI Taxonomy" id="2839623"/>
    <lineage>
        <taxon>Bacteria</taxon>
        <taxon>Bacillati</taxon>
        <taxon>Actinomycetota</taxon>
        <taxon>Actinomycetes</taxon>
        <taxon>Micrococcales</taxon>
        <taxon>Micrococcaceae</taxon>
        <taxon>Arthrobacter</taxon>
    </lineage>
</organism>
<evidence type="ECO:0000259" key="12">
    <source>
        <dbReference type="PROSITE" id="PS50850"/>
    </source>
</evidence>
<dbReference type="Gene3D" id="1.20.1250.20">
    <property type="entry name" value="MFS general substrate transporter like domains"/>
    <property type="match status" value="2"/>
</dbReference>
<evidence type="ECO:0000256" key="4">
    <source>
        <dbReference type="ARBA" id="ARBA00022475"/>
    </source>
</evidence>